<evidence type="ECO:0000313" key="5">
    <source>
        <dbReference type="Proteomes" id="UP000636505"/>
    </source>
</evidence>
<dbReference type="InterPro" id="IPR048950">
    <property type="entry name" value="Ppx_GppA_C"/>
</dbReference>
<dbReference type="Gene3D" id="1.10.3210.10">
    <property type="entry name" value="Hypothetical protein af1432"/>
    <property type="match status" value="1"/>
</dbReference>
<protein>
    <submittedName>
        <fullName evidence="4">Ppx/GppA family phosphatase</fullName>
    </submittedName>
</protein>
<evidence type="ECO:0000259" key="2">
    <source>
        <dbReference type="Pfam" id="PF02541"/>
    </source>
</evidence>
<dbReference type="Pfam" id="PF02541">
    <property type="entry name" value="Ppx-GppA"/>
    <property type="match status" value="1"/>
</dbReference>
<dbReference type="FunFam" id="3.30.420.40:FF:000023">
    <property type="entry name" value="Guanosine-5'-triphosphate,3'-diphosphate pyrophosphatase"/>
    <property type="match status" value="1"/>
</dbReference>
<keyword evidence="5" id="KW-1185">Reference proteome</keyword>
<feature type="domain" description="Ppx/GppA phosphatase N-terminal" evidence="2">
    <location>
        <begin position="54"/>
        <end position="351"/>
    </location>
</feature>
<dbReference type="FunFam" id="1.10.3210.10:FF:000025">
    <property type="entry name" value="Exopolyphosphatase"/>
    <property type="match status" value="1"/>
</dbReference>
<name>A0A8J7AWI5_9CYAN</name>
<dbReference type="Proteomes" id="UP000636505">
    <property type="component" value="Unassembled WGS sequence"/>
</dbReference>
<evidence type="ECO:0000313" key="4">
    <source>
        <dbReference type="EMBL" id="MBE9078513.1"/>
    </source>
</evidence>
<dbReference type="AlphaFoldDB" id="A0A8J7AWI5"/>
<comment type="caution">
    <text evidence="4">The sequence shown here is derived from an EMBL/GenBank/DDBJ whole genome shotgun (WGS) entry which is preliminary data.</text>
</comment>
<dbReference type="Pfam" id="PF21447">
    <property type="entry name" value="Ppx-GppA_III"/>
    <property type="match status" value="1"/>
</dbReference>
<dbReference type="SUPFAM" id="SSF53067">
    <property type="entry name" value="Actin-like ATPase domain"/>
    <property type="match status" value="2"/>
</dbReference>
<dbReference type="PANTHER" id="PTHR30005">
    <property type="entry name" value="EXOPOLYPHOSPHATASE"/>
    <property type="match status" value="1"/>
</dbReference>
<organism evidence="4 5">
    <name type="scientific">Vasconcelosia minhoensis LEGE 07310</name>
    <dbReference type="NCBI Taxonomy" id="915328"/>
    <lineage>
        <taxon>Bacteria</taxon>
        <taxon>Bacillati</taxon>
        <taxon>Cyanobacteriota</taxon>
        <taxon>Cyanophyceae</taxon>
        <taxon>Nodosilineales</taxon>
        <taxon>Cymatolegaceae</taxon>
        <taxon>Vasconcelosia</taxon>
        <taxon>Vasconcelosia minhoensis</taxon>
    </lineage>
</organism>
<dbReference type="GO" id="GO:0016462">
    <property type="term" value="F:pyrophosphatase activity"/>
    <property type="evidence" value="ECO:0007669"/>
    <property type="project" value="TreeGrafter"/>
</dbReference>
<comment type="similarity">
    <text evidence="1">Belongs to the GppA/Ppx family.</text>
</comment>
<dbReference type="InterPro" id="IPR043129">
    <property type="entry name" value="ATPase_NBD"/>
</dbReference>
<reference evidence="4" key="1">
    <citation type="submission" date="2020-10" db="EMBL/GenBank/DDBJ databases">
        <authorList>
            <person name="Castelo-Branco R."/>
            <person name="Eusebio N."/>
            <person name="Adriana R."/>
            <person name="Vieira A."/>
            <person name="Brugerolle De Fraissinette N."/>
            <person name="Rezende De Castro R."/>
            <person name="Schneider M.P."/>
            <person name="Vasconcelos V."/>
            <person name="Leao P.N."/>
        </authorList>
    </citation>
    <scope>NUCLEOTIDE SEQUENCE</scope>
    <source>
        <strain evidence="4">LEGE 07310</strain>
    </source>
</reference>
<dbReference type="Gene3D" id="3.30.420.40">
    <property type="match status" value="1"/>
</dbReference>
<evidence type="ECO:0000259" key="3">
    <source>
        <dbReference type="Pfam" id="PF21447"/>
    </source>
</evidence>
<evidence type="ECO:0000256" key="1">
    <source>
        <dbReference type="ARBA" id="ARBA00007125"/>
    </source>
</evidence>
<dbReference type="CDD" id="cd24006">
    <property type="entry name" value="ASKHA_NBD_PPX_GppA"/>
    <property type="match status" value="1"/>
</dbReference>
<sequence length="563" mass="62514">MVETTAPASQLKSTRLLASSTAPSLASTSQGRLANQETYTLAAIDVGTNSIHMVVVKIQPALPTFTIVEKAKDTVRLGDFHEKTGNLTRNAIQRAIAALKRFLKIAESCQADDVVAVATSAVREAKNGQAFLEQVKKEVGLSINLISGTEEARRIYLGVLSGVELHSQPHVIVDIGGGSTELILGTGGPHRFLSSSKVGAVRLTAQLVSSDPLKDSEYNYLRAYVHGMLEPTIDELKGQLEPGETLQLIGTSGTIESLGMLIAVEQLGYEPDPLNGYCFTAKDLNRWVDRLRQIDYKERLALADMSPRRAEIIVAGAVILQVAMQLLGVESVTICERALREGVVVDWMLTHGLIEDRMQFQQSVRDRSVFKTAHKYQVDLPHAEQIAKFAVQLFDQTQGILHDWGDLQREHLWAAAILHNSGHFVSHSSHHKHSYYLIRHGELLGFTETEVEIIANLARYHRRSQPKKKHESYSNLLTKQDRKLVDQLSAILRLAVAMDRRRIGAIATFQSSYDKKSKRFTITLTPTNANDNCDLELWNLDYKKACFEEIFDVTLEGQLAAAS</sequence>
<dbReference type="PANTHER" id="PTHR30005:SF0">
    <property type="entry name" value="RETROGRADE REGULATION PROTEIN 2"/>
    <property type="match status" value="1"/>
</dbReference>
<dbReference type="SUPFAM" id="SSF109604">
    <property type="entry name" value="HD-domain/PDEase-like"/>
    <property type="match status" value="1"/>
</dbReference>
<dbReference type="RefSeq" id="WP_193908424.1">
    <property type="nucleotide sequence ID" value="NZ_JADEXG010000034.1"/>
</dbReference>
<dbReference type="Gene3D" id="3.30.420.150">
    <property type="entry name" value="Exopolyphosphatase. Domain 2"/>
    <property type="match status" value="1"/>
</dbReference>
<dbReference type="EMBL" id="JADEXG010000034">
    <property type="protein sequence ID" value="MBE9078513.1"/>
    <property type="molecule type" value="Genomic_DNA"/>
</dbReference>
<accession>A0A8J7AWI5</accession>
<feature type="domain" description="Ppx/GppA phosphatase C-terminal" evidence="3">
    <location>
        <begin position="364"/>
        <end position="543"/>
    </location>
</feature>
<gene>
    <name evidence="4" type="ORF">IQ241_14615</name>
</gene>
<dbReference type="InterPro" id="IPR003695">
    <property type="entry name" value="Ppx_GppA_N"/>
</dbReference>
<proteinExistence type="inferred from homology"/>
<dbReference type="InterPro" id="IPR050273">
    <property type="entry name" value="GppA/Ppx_hydrolase"/>
</dbReference>